<dbReference type="InterPro" id="IPR016024">
    <property type="entry name" value="ARM-type_fold"/>
</dbReference>
<proteinExistence type="predicted"/>
<evidence type="ECO:0000256" key="1">
    <source>
        <dbReference type="SAM" id="Phobius"/>
    </source>
</evidence>
<feature type="transmembrane region" description="Helical" evidence="1">
    <location>
        <begin position="441"/>
        <end position="461"/>
    </location>
</feature>
<sequence length="666" mass="69671">MNLLDLFVKISVDDGDVDKGFSETSSKAETLAMKLKSGLATAAKVGTAALTVAATGVAALTKASIDQYAEYEQLVGGVDTLFKAASDKVQEYAANAYKTAGMSANEYMDTVTSFSASLLQSLGGDTEKAAQKADQAITDMADNANKMGTGMEMIQNAYQGFAKQNYTMLDNLKLGYGGTKEEMERLLADAEKLSGQKFDISSYSDIVDAIHVVQTEMGITGTTAAEAASTIEGSSGSAKAAWSNLITGIADENADFKTLTSNFVDSLVTAGKNIIPRISVILGGISQLVTSASTTIIPMVITTITDNLPALLQAAVALVGALGQGIIDSLPAITQAAIDILFFLANALIENLPTLIDGIVQVTMTIVQMLTSPDFLTQLIETAILLITTLAQGLIDAIPQLIAAVPLIIGNLLAAIIVELPNIIQMGIDLLFALIDGIIKCIPELVAAVPTLIIAFINGIVNNLDKIILAGPQIIVSLITGIIGAIPELIAAVPRIIAAIADTIRNYDWGGIGKNIVRGLKNGIAGMWGNIKSWFSDKVNGLVSGVKKILGIASPSKVFAGIGGFMAEGLGEGFDDQFKSVKKDIEGNMSFDAGTITADANIIRNYTSGSYGGGGDSGRIVMLLEQYLPMLANMKVIMDSGQVVGLLAPGMDEELAKINARRARAV</sequence>
<evidence type="ECO:0000313" key="2">
    <source>
        <dbReference type="EMBL" id="DAF84915.1"/>
    </source>
</evidence>
<accession>A0A8S5TRU8</accession>
<feature type="transmembrane region" description="Helical" evidence="1">
    <location>
        <begin position="401"/>
        <end position="420"/>
    </location>
</feature>
<reference evidence="2" key="1">
    <citation type="journal article" date="2021" name="Proc. Natl. Acad. Sci. U.S.A.">
        <title>A Catalog of Tens of Thousands of Viruses from Human Metagenomes Reveals Hidden Associations with Chronic Diseases.</title>
        <authorList>
            <person name="Tisza M.J."/>
            <person name="Buck C.B."/>
        </authorList>
    </citation>
    <scope>NUCLEOTIDE SEQUENCE</scope>
    <source>
        <strain evidence="2">CtW4q29</strain>
    </source>
</reference>
<keyword evidence="1" id="KW-0812">Transmembrane</keyword>
<name>A0A8S5TRU8_9CAUD</name>
<protein>
    <submittedName>
        <fullName evidence="2">Tail tape measure protein</fullName>
    </submittedName>
</protein>
<keyword evidence="1" id="KW-0472">Membrane</keyword>
<dbReference type="EMBL" id="BK015913">
    <property type="protein sequence ID" value="DAF84915.1"/>
    <property type="molecule type" value="Genomic_DNA"/>
</dbReference>
<feature type="transmembrane region" description="Helical" evidence="1">
    <location>
        <begin position="467"/>
        <end position="486"/>
    </location>
</feature>
<dbReference type="SUPFAM" id="SSF48371">
    <property type="entry name" value="ARM repeat"/>
    <property type="match status" value="1"/>
</dbReference>
<keyword evidence="1" id="KW-1133">Transmembrane helix</keyword>
<organism evidence="2">
    <name type="scientific">Siphoviridae sp. ctW4q29</name>
    <dbReference type="NCBI Taxonomy" id="2825535"/>
    <lineage>
        <taxon>Viruses</taxon>
        <taxon>Duplodnaviria</taxon>
        <taxon>Heunggongvirae</taxon>
        <taxon>Uroviricota</taxon>
        <taxon>Caudoviricetes</taxon>
    </lineage>
</organism>